<comment type="caution">
    <text evidence="2">The sequence shown here is derived from an EMBL/GenBank/DDBJ whole genome shotgun (WGS) entry which is preliminary data.</text>
</comment>
<dbReference type="InterPro" id="IPR006253">
    <property type="entry name" value="Malate_synthG"/>
</dbReference>
<dbReference type="PANTHER" id="PTHR42739:SF1">
    <property type="entry name" value="MALATE SYNTHASE G"/>
    <property type="match status" value="1"/>
</dbReference>
<dbReference type="NCBIfam" id="NF006511">
    <property type="entry name" value="PRK08951.1"/>
    <property type="match status" value="1"/>
</dbReference>
<dbReference type="InterPro" id="IPR011076">
    <property type="entry name" value="Malate_synth_sf"/>
</dbReference>
<proteinExistence type="predicted"/>
<evidence type="ECO:0000259" key="1">
    <source>
        <dbReference type="Pfam" id="PF20658"/>
    </source>
</evidence>
<reference evidence="2 3" key="1">
    <citation type="submission" date="2022-01" db="EMBL/GenBank/DDBJ databases">
        <title>Whole genome-based taxonomy of the Shewanellaceae.</title>
        <authorList>
            <person name="Martin-Rodriguez A.J."/>
        </authorList>
    </citation>
    <scope>NUCLEOTIDE SEQUENCE [LARGE SCALE GENOMIC DNA]</scope>
    <source>
        <strain evidence="2 3">DSM 21332</strain>
    </source>
</reference>
<dbReference type="SUPFAM" id="SSF51645">
    <property type="entry name" value="Malate synthase G"/>
    <property type="match status" value="1"/>
</dbReference>
<dbReference type="Pfam" id="PF20658">
    <property type="entry name" value="MSG_insertion"/>
    <property type="match status" value="1"/>
</dbReference>
<evidence type="ECO:0000313" key="2">
    <source>
        <dbReference type="EMBL" id="MCL2914216.1"/>
    </source>
</evidence>
<dbReference type="RefSeq" id="WP_240317137.1">
    <property type="nucleotide sequence ID" value="NZ_JAKIKT010000003.1"/>
</dbReference>
<feature type="domain" description="Malate synthase G alpha-beta insertion" evidence="1">
    <location>
        <begin position="31"/>
        <end position="94"/>
    </location>
</feature>
<dbReference type="Gene3D" id="2.170.170.11">
    <property type="entry name" value="Malate synthase G - maily-beta sub-domain"/>
    <property type="match status" value="1"/>
</dbReference>
<name>A0ABT0N6Y8_9GAMM</name>
<organism evidence="2 3">
    <name type="scientific">Shewanella corallii</name>
    <dbReference type="NCBI Taxonomy" id="560080"/>
    <lineage>
        <taxon>Bacteria</taxon>
        <taxon>Pseudomonadati</taxon>
        <taxon>Pseudomonadota</taxon>
        <taxon>Gammaproteobacteria</taxon>
        <taxon>Alteromonadales</taxon>
        <taxon>Shewanellaceae</taxon>
        <taxon>Shewanella</taxon>
    </lineage>
</organism>
<gene>
    <name evidence="2" type="ORF">L2725_10600</name>
</gene>
<keyword evidence="3" id="KW-1185">Reference proteome</keyword>
<protein>
    <submittedName>
        <fullName evidence="2">Malate synthase</fullName>
    </submittedName>
</protein>
<accession>A0ABT0N6Y8</accession>
<evidence type="ECO:0000313" key="3">
    <source>
        <dbReference type="Proteomes" id="UP001202831"/>
    </source>
</evidence>
<sequence>MNMTMMQQEEHRTQIMQPVTQNTQNTELLDSARRFLDEHCPLEHGSHQDVISYVVYYQHLLAFFADGSQTGLQTPGQFVAMSGHKDDPSALVFKVGDIHIEVSFDRTAGRGRENAAHIEDIQIETSLTKTISCRIWLSLLHGAKSTQKVGNKVFTDKDGEDYRLETRMG</sequence>
<dbReference type="InterPro" id="IPR048357">
    <property type="entry name" value="MSG_insertion"/>
</dbReference>
<dbReference type="EMBL" id="JAKIKT010000003">
    <property type="protein sequence ID" value="MCL2914216.1"/>
    <property type="molecule type" value="Genomic_DNA"/>
</dbReference>
<dbReference type="PANTHER" id="PTHR42739">
    <property type="entry name" value="MALATE SYNTHASE G"/>
    <property type="match status" value="1"/>
</dbReference>
<dbReference type="Proteomes" id="UP001202831">
    <property type="component" value="Unassembled WGS sequence"/>
</dbReference>